<protein>
    <submittedName>
        <fullName evidence="2">DUF368 domain-containing protein</fullName>
    </submittedName>
</protein>
<name>A0ABP7FDA6_9ACTN</name>
<accession>A0ABP7FDA6</accession>
<dbReference type="PANTHER" id="PTHR37308:SF1">
    <property type="entry name" value="POLYPRENYL-PHOSPHATE TRANSPORTER"/>
    <property type="match status" value="1"/>
</dbReference>
<evidence type="ECO:0000313" key="2">
    <source>
        <dbReference type="EMBL" id="GAA3736976.1"/>
    </source>
</evidence>
<feature type="transmembrane region" description="Helical" evidence="1">
    <location>
        <begin position="161"/>
        <end position="180"/>
    </location>
</feature>
<comment type="caution">
    <text evidence="2">The sequence shown here is derived from an EMBL/GenBank/DDBJ whole genome shotgun (WGS) entry which is preliminary data.</text>
</comment>
<evidence type="ECO:0000313" key="3">
    <source>
        <dbReference type="Proteomes" id="UP001500908"/>
    </source>
</evidence>
<dbReference type="Pfam" id="PF04018">
    <property type="entry name" value="VCA0040-like"/>
    <property type="match status" value="1"/>
</dbReference>
<dbReference type="InterPro" id="IPR007163">
    <property type="entry name" value="VCA0040-like"/>
</dbReference>
<feature type="transmembrane region" description="Helical" evidence="1">
    <location>
        <begin position="192"/>
        <end position="222"/>
    </location>
</feature>
<keyword evidence="3" id="KW-1185">Reference proteome</keyword>
<feature type="transmembrane region" description="Helical" evidence="1">
    <location>
        <begin position="297"/>
        <end position="318"/>
    </location>
</feature>
<dbReference type="PANTHER" id="PTHR37308">
    <property type="entry name" value="INTEGRAL MEMBRANE PROTEIN"/>
    <property type="match status" value="1"/>
</dbReference>
<proteinExistence type="predicted"/>
<gene>
    <name evidence="2" type="ORF">GCM10022402_16270</name>
</gene>
<reference evidence="3" key="1">
    <citation type="journal article" date="2019" name="Int. J. Syst. Evol. Microbiol.">
        <title>The Global Catalogue of Microorganisms (GCM) 10K type strain sequencing project: providing services to taxonomists for standard genome sequencing and annotation.</title>
        <authorList>
            <consortium name="The Broad Institute Genomics Platform"/>
            <consortium name="The Broad Institute Genome Sequencing Center for Infectious Disease"/>
            <person name="Wu L."/>
            <person name="Ma J."/>
        </authorList>
    </citation>
    <scope>NUCLEOTIDE SEQUENCE [LARGE SCALE GENOMIC DNA]</scope>
    <source>
        <strain evidence="3">JCM 17137</strain>
    </source>
</reference>
<dbReference type="Proteomes" id="UP001500908">
    <property type="component" value="Unassembled WGS sequence"/>
</dbReference>
<feature type="transmembrane region" description="Helical" evidence="1">
    <location>
        <begin position="91"/>
        <end position="115"/>
    </location>
</feature>
<feature type="transmembrane region" description="Helical" evidence="1">
    <location>
        <begin position="234"/>
        <end position="255"/>
    </location>
</feature>
<evidence type="ECO:0000256" key="1">
    <source>
        <dbReference type="SAM" id="Phobius"/>
    </source>
</evidence>
<sequence>MTRKENLVAKSLDSPATAPSWPTHILNVARGALIGAAESVPGVSGGTVALMVGVYETVITSAGHLISAVRMGLTDVVRGQGFSRAADEFRLVRWSVIVPLLVGMFGALVLMASLVEGWVHDYPIQMRALFFGLVLASLWVPFSLSVRAAQAAGAAPAEARWGWRDILIALAAAVLAYVVVSLPPGEVEATPLVIVLAAAVAVSALVLPGMSGSFLLLTFGLYEQTLSAVNERDFGYLGLFLLGALVGLASIVKLLQWLLEHRERVTLVVLTGVLAGSLRALWPWQDEGRGLLAPGEYLGSAIGMAALGFALVVAVLVVERRLLRGRQQQ</sequence>
<organism evidence="2 3">
    <name type="scientific">Salinactinospora qingdaonensis</name>
    <dbReference type="NCBI Taxonomy" id="702744"/>
    <lineage>
        <taxon>Bacteria</taxon>
        <taxon>Bacillati</taxon>
        <taxon>Actinomycetota</taxon>
        <taxon>Actinomycetes</taxon>
        <taxon>Streptosporangiales</taxon>
        <taxon>Nocardiopsidaceae</taxon>
        <taxon>Salinactinospora</taxon>
    </lineage>
</organism>
<keyword evidence="1" id="KW-0812">Transmembrane</keyword>
<feature type="transmembrane region" description="Helical" evidence="1">
    <location>
        <begin position="127"/>
        <end position="149"/>
    </location>
</feature>
<keyword evidence="1" id="KW-1133">Transmembrane helix</keyword>
<keyword evidence="1" id="KW-0472">Membrane</keyword>
<dbReference type="EMBL" id="BAABDD010000006">
    <property type="protein sequence ID" value="GAA3736976.1"/>
    <property type="molecule type" value="Genomic_DNA"/>
</dbReference>